<dbReference type="EC" id="3.4.11.-" evidence="2"/>
<reference evidence="2" key="1">
    <citation type="submission" date="2023-08" db="EMBL/GenBank/DDBJ databases">
        <title>Comparative genomics and taxonomic characterization of three novel marine species of genus Marivirga.</title>
        <authorList>
            <person name="Muhammad N."/>
            <person name="Kim S.-G."/>
        </authorList>
    </citation>
    <scope>NUCLEOTIDE SEQUENCE</scope>
    <source>
        <strain evidence="2">BKB1-2</strain>
    </source>
</reference>
<gene>
    <name evidence="2" type="ORF">QYS47_30615</name>
</gene>
<sequence length="344" mass="41208">MKSVFRKIILITFIIISIFLIWKWKLVVYGFHQAKGQLSIMYYAEPLDNYLTDKSYPDSLKSKIQLVKKVKEFAQNSLGFEANGQYEKMYDQKGKELMWVVTAALPYQLENYEWKFPVLGKVAYKGFFIKEEAEKLEKDLRHKGYDTRLRTAGAWSTLGWLNDPLLSNVLNNTDGRLIELILHELTHDEVFIRDSIDFNENLASFFGQEFTKLYFKEANLTQSEEYKNYLDQLEDRHLFNRFINNYLNRFENFYRKIEGYSVVKKENLKYQFIEKFKKELSEQPFKNVEYKNYVQTELDVNNAFLLSYKRYSGNYYTLKKQLEESFNGDILKMLNYYQNNFNSL</sequence>
<dbReference type="GO" id="GO:0004177">
    <property type="term" value="F:aminopeptidase activity"/>
    <property type="evidence" value="ECO:0007669"/>
    <property type="project" value="UniProtKB-KW"/>
</dbReference>
<accession>A0AA51ZXJ0</accession>
<dbReference type="KEGG" id="marp:QYS47_30615"/>
<evidence type="ECO:0000256" key="1">
    <source>
        <dbReference type="SAM" id="Phobius"/>
    </source>
</evidence>
<feature type="transmembrane region" description="Helical" evidence="1">
    <location>
        <begin position="7"/>
        <end position="24"/>
    </location>
</feature>
<keyword evidence="2" id="KW-0378">Hydrolase</keyword>
<dbReference type="InterPro" id="IPR014553">
    <property type="entry name" value="Aminopept"/>
</dbReference>
<protein>
    <submittedName>
        <fullName evidence="2">Aminopeptidase</fullName>
        <ecNumber evidence="2">3.4.11.-</ecNumber>
    </submittedName>
</protein>
<dbReference type="EMBL" id="CP129968">
    <property type="protein sequence ID" value="WNB18566.1"/>
    <property type="molecule type" value="Genomic_DNA"/>
</dbReference>
<dbReference type="AlphaFoldDB" id="A0AA51ZXJ0"/>
<keyword evidence="1" id="KW-0812">Transmembrane</keyword>
<name>A0AA51ZXJ0_9BACT</name>
<keyword evidence="1" id="KW-1133">Transmembrane helix</keyword>
<proteinExistence type="predicted"/>
<dbReference type="Proteomes" id="UP001232019">
    <property type="component" value="Chromosome"/>
</dbReference>
<keyword evidence="2" id="KW-0645">Protease</keyword>
<dbReference type="RefSeq" id="WP_322348087.1">
    <property type="nucleotide sequence ID" value="NZ_CP129968.2"/>
</dbReference>
<keyword evidence="1" id="KW-0472">Membrane</keyword>
<keyword evidence="2" id="KW-0031">Aminopeptidase</keyword>
<organism evidence="2">
    <name type="scientific">Marivirga arenosa</name>
    <dbReference type="NCBI Taxonomy" id="3059076"/>
    <lineage>
        <taxon>Bacteria</taxon>
        <taxon>Pseudomonadati</taxon>
        <taxon>Bacteroidota</taxon>
        <taxon>Cytophagia</taxon>
        <taxon>Cytophagales</taxon>
        <taxon>Marivirgaceae</taxon>
        <taxon>Marivirga</taxon>
    </lineage>
</organism>
<evidence type="ECO:0000313" key="2">
    <source>
        <dbReference type="EMBL" id="WNB18566.1"/>
    </source>
</evidence>
<dbReference type="Pfam" id="PF10023">
    <property type="entry name" value="Aminopep"/>
    <property type="match status" value="1"/>
</dbReference>